<keyword evidence="1" id="KW-0946">Virion</keyword>
<keyword evidence="1" id="KW-0167">Capsid protein</keyword>
<dbReference type="InterPro" id="IPR019593">
    <property type="entry name" value="Spore_coat_protein_Z/Y"/>
</dbReference>
<accession>A0A1H0S3G0</accession>
<dbReference type="EMBL" id="FNJU01000002">
    <property type="protein sequence ID" value="SDP36197.1"/>
    <property type="molecule type" value="Genomic_DNA"/>
</dbReference>
<evidence type="ECO:0000313" key="2">
    <source>
        <dbReference type="Proteomes" id="UP000199159"/>
    </source>
</evidence>
<keyword evidence="2" id="KW-1185">Reference proteome</keyword>
<evidence type="ECO:0000313" key="1">
    <source>
        <dbReference type="EMBL" id="SDP36197.1"/>
    </source>
</evidence>
<dbReference type="OrthoDB" id="1655185at2"/>
<reference evidence="2" key="1">
    <citation type="submission" date="2016-10" db="EMBL/GenBank/DDBJ databases">
        <authorList>
            <person name="Varghese N."/>
            <person name="Submissions S."/>
        </authorList>
    </citation>
    <scope>NUCLEOTIDE SEQUENCE [LARGE SCALE GENOMIC DNA]</scope>
    <source>
        <strain evidence="2">IBRC-M10078</strain>
    </source>
</reference>
<dbReference type="Proteomes" id="UP000199159">
    <property type="component" value="Unassembled WGS sequence"/>
</dbReference>
<dbReference type="AlphaFoldDB" id="A0A1H0S3G0"/>
<name>A0A1H0S3G0_9BACI</name>
<dbReference type="STRING" id="930152.SAMN05216565_102521"/>
<proteinExistence type="predicted"/>
<sequence>MGCGKGHKNGCVCDAVQQILDAQEAVEDRCPTSCFENLLSPVNFVGDTIPFVLTGKKGDLFKAFGNVGGFADDNLCFETIFFRVEKLRGCCATLSLLRTYDAAGETINVCSPCDDELFGLERTDFCIEVDLDCFCAIQCLSPSLVDRALDVKSHKHRY</sequence>
<protein>
    <submittedName>
        <fullName evidence="1">Spore coat protein Y</fullName>
    </submittedName>
</protein>
<organism evidence="1 2">
    <name type="scientific">Litchfieldia salsa</name>
    <dbReference type="NCBI Taxonomy" id="930152"/>
    <lineage>
        <taxon>Bacteria</taxon>
        <taxon>Bacillati</taxon>
        <taxon>Bacillota</taxon>
        <taxon>Bacilli</taxon>
        <taxon>Bacillales</taxon>
        <taxon>Bacillaceae</taxon>
        <taxon>Litchfieldia</taxon>
    </lineage>
</organism>
<dbReference type="RefSeq" id="WP_090851080.1">
    <property type="nucleotide sequence ID" value="NZ_FNJU01000002.1"/>
</dbReference>
<gene>
    <name evidence="1" type="ORF">SAMN05216565_102521</name>
</gene>
<dbReference type="Pfam" id="PF10612">
    <property type="entry name" value="Spore-coat_CotZ"/>
    <property type="match status" value="1"/>
</dbReference>